<dbReference type="Gene3D" id="3.30.730.10">
    <property type="entry name" value="AP2/ERF domain"/>
    <property type="match status" value="1"/>
</dbReference>
<evidence type="ECO:0000256" key="2">
    <source>
        <dbReference type="ARBA" id="ARBA00023125"/>
    </source>
</evidence>
<dbReference type="GO" id="GO:0003700">
    <property type="term" value="F:DNA-binding transcription factor activity"/>
    <property type="evidence" value="ECO:0007669"/>
    <property type="project" value="InterPro"/>
</dbReference>
<dbReference type="GeneID" id="20283823"/>
<accession>A0A067Y1K5</accession>
<dbReference type="InterPro" id="IPR044925">
    <property type="entry name" value="His-Me_finger_sf"/>
</dbReference>
<gene>
    <name evidence="5" type="ORF">PhAPEC5_46</name>
</gene>
<dbReference type="KEGG" id="vg:20283823"/>
<dbReference type="GO" id="GO:0003677">
    <property type="term" value="F:DNA binding"/>
    <property type="evidence" value="ECO:0007669"/>
    <property type="project" value="UniProtKB-KW"/>
</dbReference>
<keyword evidence="2" id="KW-0238">DNA-binding</keyword>
<evidence type="ECO:0000256" key="3">
    <source>
        <dbReference type="ARBA" id="ARBA00023163"/>
    </source>
</evidence>
<keyword evidence="6" id="KW-1185">Reference proteome</keyword>
<keyword evidence="5" id="KW-0255">Endonuclease</keyword>
<dbReference type="Proteomes" id="UP000027383">
    <property type="component" value="Segment"/>
</dbReference>
<dbReference type="Gene3D" id="3.90.75.20">
    <property type="match status" value="1"/>
</dbReference>
<reference evidence="5 6" key="1">
    <citation type="journal article" date="2014" name="Vet. Microbiol.">
        <title>A cocktail of in vitro efficient phages is not a guarantee for in vivo therapeutic results against avian colibacillosis.</title>
        <authorList>
            <person name="Tsonos J."/>
            <person name="Oosterik L.H."/>
            <person name="Tuntufye H.N."/>
            <person name="Klumpp J."/>
            <person name="Butaye P."/>
            <person name="De Greve H."/>
            <person name="Hernalsteens J.P."/>
            <person name="Lavigne R."/>
            <person name="Goddeeris B.M."/>
        </authorList>
    </citation>
    <scope>NUCLEOTIDE SEQUENCE [LARGE SCALE GENOMIC DNA]</scope>
</reference>
<dbReference type="EMBL" id="KF192075">
    <property type="protein sequence ID" value="AGV99328.1"/>
    <property type="molecule type" value="Genomic_DNA"/>
</dbReference>
<feature type="domain" description="AP2/ERF" evidence="4">
    <location>
        <begin position="120"/>
        <end position="185"/>
    </location>
</feature>
<keyword evidence="5" id="KW-0540">Nuclease</keyword>
<proteinExistence type="predicted"/>
<evidence type="ECO:0000313" key="5">
    <source>
        <dbReference type="EMBL" id="AGV99328.1"/>
    </source>
</evidence>
<dbReference type="InterPro" id="IPR001471">
    <property type="entry name" value="AP2/ERF_dom"/>
</dbReference>
<organism evidence="5 6">
    <name type="scientific">Escherichia phage vB_EcoP_PhAPEC5</name>
    <dbReference type="NCBI Taxonomy" id="1395983"/>
    <lineage>
        <taxon>Viruses</taxon>
        <taxon>Duplodnaviria</taxon>
        <taxon>Heunggongvirae</taxon>
        <taxon>Uroviricota</taxon>
        <taxon>Caudoviricetes</taxon>
        <taxon>Schitoviridae</taxon>
        <taxon>Enquatrovirinae</taxon>
        <taxon>Gamaleyavirus</taxon>
        <taxon>Gamaleyavirus APEC5</taxon>
    </lineage>
</organism>
<dbReference type="PROSITE" id="PS51032">
    <property type="entry name" value="AP2_ERF"/>
    <property type="match status" value="1"/>
</dbReference>
<protein>
    <submittedName>
        <fullName evidence="5">Putative HNH homing endonuclease</fullName>
    </submittedName>
</protein>
<sequence length="190" mass="21577">MSLLPCRIYLQTKREIFSIMIKLTQQRLKELLHYDPLTGIFTRRISLSNRTPVGSVAGSLNNSDGYLYITVDAKREAAHRLAWLYVYGMWPTGLIDHKDTIRHHNWIDNLREADKSTNGANRGLNKNNTSGFMGVTKFRGNYLAKIKVNRQSIHLGVFLKAIEAAKAYDLAAVKYFGEYAVTNKSIGLIK</sequence>
<dbReference type="InterPro" id="IPR016177">
    <property type="entry name" value="DNA-bd_dom_sf"/>
</dbReference>
<dbReference type="SUPFAM" id="SSF54060">
    <property type="entry name" value="His-Me finger endonucleases"/>
    <property type="match status" value="1"/>
</dbReference>
<evidence type="ECO:0000256" key="1">
    <source>
        <dbReference type="ARBA" id="ARBA00023015"/>
    </source>
</evidence>
<name>A0A067Y1K5_9CAUD</name>
<keyword evidence="3" id="KW-0804">Transcription</keyword>
<evidence type="ECO:0000259" key="4">
    <source>
        <dbReference type="PROSITE" id="PS51032"/>
    </source>
</evidence>
<dbReference type="SMART" id="SM00380">
    <property type="entry name" value="AP2"/>
    <property type="match status" value="1"/>
</dbReference>
<keyword evidence="5" id="KW-0378">Hydrolase</keyword>
<dbReference type="Pfam" id="PF13392">
    <property type="entry name" value="HNH_3"/>
    <property type="match status" value="1"/>
</dbReference>
<dbReference type="InterPro" id="IPR036955">
    <property type="entry name" value="AP2/ERF_dom_sf"/>
</dbReference>
<dbReference type="OrthoDB" id="21336at10239"/>
<dbReference type="SUPFAM" id="SSF54171">
    <property type="entry name" value="DNA-binding domain"/>
    <property type="match status" value="1"/>
</dbReference>
<dbReference type="GO" id="GO:0004519">
    <property type="term" value="F:endonuclease activity"/>
    <property type="evidence" value="ECO:0007669"/>
    <property type="project" value="UniProtKB-KW"/>
</dbReference>
<keyword evidence="1" id="KW-0805">Transcription regulation</keyword>
<dbReference type="InterPro" id="IPR003615">
    <property type="entry name" value="HNH_nuc"/>
</dbReference>
<dbReference type="RefSeq" id="YP_009055554.1">
    <property type="nucleotide sequence ID" value="NC_024786.1"/>
</dbReference>
<evidence type="ECO:0000313" key="6">
    <source>
        <dbReference type="Proteomes" id="UP000027383"/>
    </source>
</evidence>